<gene>
    <name evidence="1" type="ORF">GRJ2_002213000</name>
</gene>
<sequence length="82" mass="9219">MTCALQSLERYNSPRSYSRWQKPEGSSLKYEQANVSVPELLFHLSHWIALTLNSKFTKSRMAATVELDSRAPAGFGSGEKNL</sequence>
<evidence type="ECO:0000313" key="2">
    <source>
        <dbReference type="Proteomes" id="UP001623348"/>
    </source>
</evidence>
<evidence type="ECO:0000313" key="1">
    <source>
        <dbReference type="EMBL" id="GAB0197477.1"/>
    </source>
</evidence>
<dbReference type="AlphaFoldDB" id="A0ABC9XJA5"/>
<accession>A0ABC9XJA5</accession>
<dbReference type="EMBL" id="BAAFJT010000017">
    <property type="protein sequence ID" value="GAB0197477.1"/>
    <property type="molecule type" value="Genomic_DNA"/>
</dbReference>
<comment type="caution">
    <text evidence="1">The sequence shown here is derived from an EMBL/GenBank/DDBJ whole genome shotgun (WGS) entry which is preliminary data.</text>
</comment>
<organism evidence="1 2">
    <name type="scientific">Grus japonensis</name>
    <name type="common">Japanese crane</name>
    <name type="synonym">Red-crowned crane</name>
    <dbReference type="NCBI Taxonomy" id="30415"/>
    <lineage>
        <taxon>Eukaryota</taxon>
        <taxon>Metazoa</taxon>
        <taxon>Chordata</taxon>
        <taxon>Craniata</taxon>
        <taxon>Vertebrata</taxon>
        <taxon>Euteleostomi</taxon>
        <taxon>Archelosauria</taxon>
        <taxon>Archosauria</taxon>
        <taxon>Dinosauria</taxon>
        <taxon>Saurischia</taxon>
        <taxon>Theropoda</taxon>
        <taxon>Coelurosauria</taxon>
        <taxon>Aves</taxon>
        <taxon>Neognathae</taxon>
        <taxon>Neoaves</taxon>
        <taxon>Gruiformes</taxon>
        <taxon>Gruidae</taxon>
        <taxon>Grus</taxon>
    </lineage>
</organism>
<name>A0ABC9XJA5_GRUJA</name>
<reference evidence="1 2" key="1">
    <citation type="submission" date="2024-06" db="EMBL/GenBank/DDBJ databases">
        <title>The draft genome of Grus japonensis, version 3.</title>
        <authorList>
            <person name="Nabeshima K."/>
            <person name="Suzuki S."/>
            <person name="Onuma M."/>
        </authorList>
    </citation>
    <scope>NUCLEOTIDE SEQUENCE [LARGE SCALE GENOMIC DNA]</scope>
    <source>
        <strain evidence="1 2">451A</strain>
    </source>
</reference>
<dbReference type="Proteomes" id="UP001623348">
    <property type="component" value="Unassembled WGS sequence"/>
</dbReference>
<protein>
    <submittedName>
        <fullName evidence="1">Uncharacterized protein</fullName>
    </submittedName>
</protein>
<proteinExistence type="predicted"/>
<keyword evidence="2" id="KW-1185">Reference proteome</keyword>